<gene>
    <name evidence="1" type="ORF">HINF_LOCUS10798</name>
    <name evidence="2" type="ORF">HINF_LOCUS6064</name>
</gene>
<proteinExistence type="predicted"/>
<protein>
    <submittedName>
        <fullName evidence="2">Hypothetical_protein</fullName>
    </submittedName>
</protein>
<name>A0AA86NP43_9EUKA</name>
<sequence length="262" mass="30706">MEVDREQSEDYYVVDELMGTDMCPFEPIIDIDYEYTPQQSVQPVSQQLVSPVLIPARKPNVEIAQFTKTSYRERKSYSIEFKREVLEIYDRYRLHFKGNAAKKTIDYFGKDVLKLKCIENFNKNRESILSDKISSIKVTRLRDSETHFKYIEGKLMNYIRTAKCITMPDLRQAALQIKQSLPPEHQKESIFTASNGYFEKCFNITIRLDDNRFYEAISAQCNLSVHSSSATRSLKQQLAFYSDLRQCSMSQYRNLLTRKSSQ</sequence>
<organism evidence="1">
    <name type="scientific">Hexamita inflata</name>
    <dbReference type="NCBI Taxonomy" id="28002"/>
    <lineage>
        <taxon>Eukaryota</taxon>
        <taxon>Metamonada</taxon>
        <taxon>Diplomonadida</taxon>
        <taxon>Hexamitidae</taxon>
        <taxon>Hexamitinae</taxon>
        <taxon>Hexamita</taxon>
    </lineage>
</organism>
<dbReference type="AlphaFoldDB" id="A0AA86NP43"/>
<dbReference type="EMBL" id="CAXDID020000012">
    <property type="protein sequence ID" value="CAL5980221.1"/>
    <property type="molecule type" value="Genomic_DNA"/>
</dbReference>
<keyword evidence="3" id="KW-1185">Reference proteome</keyword>
<reference evidence="2 3" key="2">
    <citation type="submission" date="2024-07" db="EMBL/GenBank/DDBJ databases">
        <authorList>
            <person name="Akdeniz Z."/>
        </authorList>
    </citation>
    <scope>NUCLEOTIDE SEQUENCE [LARGE SCALE GENOMIC DNA]</scope>
</reference>
<evidence type="ECO:0000313" key="2">
    <source>
        <dbReference type="EMBL" id="CAL5980221.1"/>
    </source>
</evidence>
<evidence type="ECO:0000313" key="3">
    <source>
        <dbReference type="Proteomes" id="UP001642409"/>
    </source>
</evidence>
<comment type="caution">
    <text evidence="1">The sequence shown here is derived from an EMBL/GenBank/DDBJ whole genome shotgun (WGS) entry which is preliminary data.</text>
</comment>
<accession>A0AA86NP43</accession>
<evidence type="ECO:0000313" key="1">
    <source>
        <dbReference type="EMBL" id="CAI9923153.1"/>
    </source>
</evidence>
<dbReference type="EMBL" id="CATOUU010000279">
    <property type="protein sequence ID" value="CAI9923153.1"/>
    <property type="molecule type" value="Genomic_DNA"/>
</dbReference>
<dbReference type="Proteomes" id="UP001642409">
    <property type="component" value="Unassembled WGS sequence"/>
</dbReference>
<reference evidence="1" key="1">
    <citation type="submission" date="2023-06" db="EMBL/GenBank/DDBJ databases">
        <authorList>
            <person name="Kurt Z."/>
        </authorList>
    </citation>
    <scope>NUCLEOTIDE SEQUENCE</scope>
</reference>